<organism evidence="1 2">
    <name type="scientific">Desulfocucumis palustris</name>
    <dbReference type="NCBI Taxonomy" id="1898651"/>
    <lineage>
        <taxon>Bacteria</taxon>
        <taxon>Bacillati</taxon>
        <taxon>Bacillota</taxon>
        <taxon>Clostridia</taxon>
        <taxon>Eubacteriales</taxon>
        <taxon>Desulfocucumaceae</taxon>
        <taxon>Desulfocucumis</taxon>
    </lineage>
</organism>
<accession>A0A2L2XFT7</accession>
<gene>
    <name evidence="1" type="ORF">DCCM_3692</name>
</gene>
<dbReference type="AlphaFoldDB" id="A0A2L2XFT7"/>
<evidence type="ECO:0000313" key="2">
    <source>
        <dbReference type="Proteomes" id="UP000239549"/>
    </source>
</evidence>
<protein>
    <submittedName>
        <fullName evidence="1">Uncharacterized protein</fullName>
    </submittedName>
</protein>
<proteinExistence type="predicted"/>
<name>A0A2L2XFT7_9FIRM</name>
<evidence type="ECO:0000313" key="1">
    <source>
        <dbReference type="EMBL" id="GBF34573.1"/>
    </source>
</evidence>
<reference evidence="2" key="1">
    <citation type="submission" date="2018-02" db="EMBL/GenBank/DDBJ databases">
        <title>Genome sequence of Desulfocucumis palustris strain NAW-5.</title>
        <authorList>
            <person name="Watanabe M."/>
            <person name="Kojima H."/>
            <person name="Fukui M."/>
        </authorList>
    </citation>
    <scope>NUCLEOTIDE SEQUENCE [LARGE SCALE GENOMIC DNA]</scope>
    <source>
        <strain evidence="2">NAW-5</strain>
    </source>
</reference>
<keyword evidence="2" id="KW-1185">Reference proteome</keyword>
<dbReference type="Proteomes" id="UP000239549">
    <property type="component" value="Unassembled WGS sequence"/>
</dbReference>
<comment type="caution">
    <text evidence="1">The sequence shown here is derived from an EMBL/GenBank/DDBJ whole genome shotgun (WGS) entry which is preliminary data.</text>
</comment>
<dbReference type="EMBL" id="BFAV01000141">
    <property type="protein sequence ID" value="GBF34573.1"/>
    <property type="molecule type" value="Genomic_DNA"/>
</dbReference>
<sequence length="41" mass="4294">MFAIPGKGFPAMTAVQPAVPAGAFLINSDKRGDAFWNIKSA</sequence>